<dbReference type="OrthoDB" id="28678at2"/>
<dbReference type="SUPFAM" id="SSF48452">
    <property type="entry name" value="TPR-like"/>
    <property type="match status" value="1"/>
</dbReference>
<comment type="caution">
    <text evidence="3">The sequence shown here is derived from an EMBL/GenBank/DDBJ whole genome shotgun (WGS) entry which is preliminary data.</text>
</comment>
<dbReference type="InterPro" id="IPR049078">
    <property type="entry name" value="T7SS_EccA1-like_N"/>
</dbReference>
<dbReference type="Pfam" id="PF21545">
    <property type="entry name" value="T7SS_EccA1_N"/>
    <property type="match status" value="1"/>
</dbReference>
<dbReference type="RefSeq" id="WP_119275773.1">
    <property type="nucleotide sequence ID" value="NZ_QWLA01000004.1"/>
</dbReference>
<sequence>MSEAATPWLKHLETLRPHLSGQDHRGRRGSLRWLEAVLAERGGRAGTVRNILYKDLGSPDEKLRLFEVLVGLFREVGLEPPPFPGELAQEAARRALGRDKRRLFRRFVRGVEAGERIQMVVVGGPATGKGVLLGAIERTLPSSLRVNLGGELAPQLYLIGERLGIREGLEALLAQLSPTQPYALQSALQDEIKELLKEAIQREGVPLLLRAEADGQLGGLPLRVGGERTNLTLWLEPLLRQLDIPYIAALSEPPVSLSYSPLSAPSRAEARRYVRDRLPDLPPERVEALVNQAGRNFGELSRLVLLEAAQRQAQPSSDLRQDPALRPILEALAVFSLESDPAVPVPLLEAALGRSLSTLSQAERALLQPASEGSGRGQGEALVRPVLRTLLPEVQGAEARHLHELALEYYRQRDLFRALHHAWGAGALEVLLELLAADPSRLSLLPGLWAGSKEWPSEKREALATVLVRYRAVLGQYAHPEALEALELLSGSKNPATRAWARVKAAEAKVDAADYPAAQALLPDLSTLSGEVLAEGLLVHAAIARWQGDYALAEDDVQRALALPIPPFLADRVRLWQGLVAKDAGRFKEALEALEQVQHDPLLSSRARYQAGDLLMRLGQGEEAVERMKSALAGLTPTASEEAARVRARLGTALRRIGRYEEAAQHLYRAIAEAPDAFTRARAQSEAGVLEAARHHPWEAISLTAEAERYLRGARERRSEALYRYRRTIFRLAVAYWVWETGDPYRPPFHGGQPAPQAQRLLEGLWKELQQDSPKGDRYTGLMLDTALMLSLLLEPGAAQALMHPFLRLENPYLRDQARLAYADAMGREGRWGEVLAQLVQLSGLESDPGTQIWKSALEAQALLGLKQEEAAWERLQNLGHLPEPFRIQLGRLLGRVWPPKLLKERLGPFAPLEAGEALAMWLLNPLTPIADGR</sequence>
<dbReference type="AlphaFoldDB" id="A0A399EZZ8"/>
<organism evidence="3 4">
    <name type="scientific">Calidithermus roseus</name>
    <dbReference type="NCBI Taxonomy" id="1644118"/>
    <lineage>
        <taxon>Bacteria</taxon>
        <taxon>Thermotogati</taxon>
        <taxon>Deinococcota</taxon>
        <taxon>Deinococci</taxon>
        <taxon>Thermales</taxon>
        <taxon>Thermaceae</taxon>
        <taxon>Calidithermus</taxon>
    </lineage>
</organism>
<feature type="domain" description="ESX-1 secretion system protein EccA1-like N-terminal" evidence="2">
    <location>
        <begin position="538"/>
        <end position="683"/>
    </location>
</feature>
<protein>
    <submittedName>
        <fullName evidence="3">Tetratricopeptide repeat protein</fullName>
    </submittedName>
</protein>
<gene>
    <name evidence="3" type="ORF">Mrose_00420</name>
</gene>
<dbReference type="PROSITE" id="PS50005">
    <property type="entry name" value="TPR"/>
    <property type="match status" value="1"/>
</dbReference>
<feature type="repeat" description="TPR" evidence="1">
    <location>
        <begin position="644"/>
        <end position="677"/>
    </location>
</feature>
<name>A0A399EZZ8_9DEIN</name>
<accession>A0A399EZZ8</accession>
<evidence type="ECO:0000256" key="1">
    <source>
        <dbReference type="PROSITE-ProRule" id="PRU00339"/>
    </source>
</evidence>
<dbReference type="InterPro" id="IPR011990">
    <property type="entry name" value="TPR-like_helical_dom_sf"/>
</dbReference>
<dbReference type="EMBL" id="QWLA01000004">
    <property type="protein sequence ID" value="RIH89280.1"/>
    <property type="molecule type" value="Genomic_DNA"/>
</dbReference>
<dbReference type="InterPro" id="IPR019734">
    <property type="entry name" value="TPR_rpt"/>
</dbReference>
<dbReference type="Gene3D" id="1.25.40.10">
    <property type="entry name" value="Tetratricopeptide repeat domain"/>
    <property type="match status" value="1"/>
</dbReference>
<keyword evidence="4" id="KW-1185">Reference proteome</keyword>
<evidence type="ECO:0000259" key="2">
    <source>
        <dbReference type="Pfam" id="PF21545"/>
    </source>
</evidence>
<evidence type="ECO:0000313" key="3">
    <source>
        <dbReference type="EMBL" id="RIH89280.1"/>
    </source>
</evidence>
<dbReference type="SMART" id="SM00028">
    <property type="entry name" value="TPR"/>
    <property type="match status" value="2"/>
</dbReference>
<dbReference type="Proteomes" id="UP000265341">
    <property type="component" value="Unassembled WGS sequence"/>
</dbReference>
<keyword evidence="1" id="KW-0802">TPR repeat</keyword>
<proteinExistence type="predicted"/>
<evidence type="ECO:0000313" key="4">
    <source>
        <dbReference type="Proteomes" id="UP000265341"/>
    </source>
</evidence>
<reference evidence="3 4" key="1">
    <citation type="submission" date="2018-08" db="EMBL/GenBank/DDBJ databases">
        <title>Meiothermus roseus NBRC 110900 genome sequencing project.</title>
        <authorList>
            <person name="Da Costa M.S."/>
            <person name="Albuquerque L."/>
            <person name="Raposo P."/>
            <person name="Froufe H.J.C."/>
            <person name="Barroso C.S."/>
            <person name="Egas C."/>
        </authorList>
    </citation>
    <scope>NUCLEOTIDE SEQUENCE [LARGE SCALE GENOMIC DNA]</scope>
    <source>
        <strain evidence="3 4">NBRC 110900</strain>
    </source>
</reference>